<dbReference type="InterPro" id="IPR024775">
    <property type="entry name" value="DinB-like"/>
</dbReference>
<dbReference type="SUPFAM" id="SSF109854">
    <property type="entry name" value="DinB/YfiT-like putative metalloenzymes"/>
    <property type="match status" value="1"/>
</dbReference>
<feature type="domain" description="DinB-like" evidence="1">
    <location>
        <begin position="25"/>
        <end position="159"/>
    </location>
</feature>
<comment type="caution">
    <text evidence="2">The sequence shown here is derived from an EMBL/GenBank/DDBJ whole genome shotgun (WGS) entry which is preliminary data.</text>
</comment>
<dbReference type="Pfam" id="PF12867">
    <property type="entry name" value="DinB_2"/>
    <property type="match status" value="1"/>
</dbReference>
<dbReference type="InterPro" id="IPR034660">
    <property type="entry name" value="DinB/YfiT-like"/>
</dbReference>
<dbReference type="AlphaFoldDB" id="A0A9W4GXM5"/>
<evidence type="ECO:0000313" key="3">
    <source>
        <dbReference type="Proteomes" id="UP001153328"/>
    </source>
</evidence>
<reference evidence="2" key="1">
    <citation type="submission" date="2021-06" db="EMBL/GenBank/DDBJ databases">
        <authorList>
            <person name="Arsene-Ploetze F."/>
        </authorList>
    </citation>
    <scope>NUCLEOTIDE SEQUENCE</scope>
    <source>
        <strain evidence="2">SBRY1</strain>
    </source>
</reference>
<dbReference type="Gene3D" id="1.20.120.450">
    <property type="entry name" value="dinb family like domain"/>
    <property type="match status" value="1"/>
</dbReference>
<accession>A0A9W4GXM5</accession>
<sequence length="167" mass="18830">MTTCAECGFTYDLTLAPAVPASARSRADAVAGLLRAEPAVLRRRPAPDVWSPLEYACHLRDMLLVQRERVLAARRLDTPVAEPMGRDERVGHDGYAGQDPADVARQLRDAALLFAGTLTRLSPADWDRTLIYTYPERQERTLRWLAQHTLHELVHHTQDIRRQLPAS</sequence>
<gene>
    <name evidence="2" type="ORF">SBRY_140083</name>
</gene>
<dbReference type="RefSeq" id="WP_205047092.1">
    <property type="nucleotide sequence ID" value="NZ_CAJVAX010000006.1"/>
</dbReference>
<keyword evidence="3" id="KW-1185">Reference proteome</keyword>
<dbReference type="Proteomes" id="UP001153328">
    <property type="component" value="Unassembled WGS sequence"/>
</dbReference>
<protein>
    <submittedName>
        <fullName evidence="2">DinB family protein</fullName>
    </submittedName>
</protein>
<evidence type="ECO:0000259" key="1">
    <source>
        <dbReference type="Pfam" id="PF12867"/>
    </source>
</evidence>
<proteinExistence type="predicted"/>
<name>A0A9W4GXM5_9ACTN</name>
<organism evidence="2 3">
    <name type="scientific">Actinacidiphila bryophytorum</name>
    <dbReference type="NCBI Taxonomy" id="1436133"/>
    <lineage>
        <taxon>Bacteria</taxon>
        <taxon>Bacillati</taxon>
        <taxon>Actinomycetota</taxon>
        <taxon>Actinomycetes</taxon>
        <taxon>Kitasatosporales</taxon>
        <taxon>Streptomycetaceae</taxon>
        <taxon>Actinacidiphila</taxon>
    </lineage>
</organism>
<dbReference type="EMBL" id="CAJVAX010000006">
    <property type="protein sequence ID" value="CAG7621680.1"/>
    <property type="molecule type" value="Genomic_DNA"/>
</dbReference>
<evidence type="ECO:0000313" key="2">
    <source>
        <dbReference type="EMBL" id="CAG7621680.1"/>
    </source>
</evidence>